<organism evidence="6 7">
    <name type="scientific">Amborella trichopoda</name>
    <dbReference type="NCBI Taxonomy" id="13333"/>
    <lineage>
        <taxon>Eukaryota</taxon>
        <taxon>Viridiplantae</taxon>
        <taxon>Streptophyta</taxon>
        <taxon>Embryophyta</taxon>
        <taxon>Tracheophyta</taxon>
        <taxon>Spermatophyta</taxon>
        <taxon>Magnoliopsida</taxon>
        <taxon>Amborellales</taxon>
        <taxon>Amborellaceae</taxon>
        <taxon>Amborella</taxon>
    </lineage>
</organism>
<reference evidence="7" key="1">
    <citation type="journal article" date="2013" name="Science">
        <title>The Amborella genome and the evolution of flowering plants.</title>
        <authorList>
            <consortium name="Amborella Genome Project"/>
        </authorList>
    </citation>
    <scope>NUCLEOTIDE SEQUENCE [LARGE SCALE GENOMIC DNA]</scope>
</reference>
<name>W1PHH7_AMBTC</name>
<evidence type="ECO:0000256" key="4">
    <source>
        <dbReference type="ARBA" id="ARBA00023136"/>
    </source>
</evidence>
<dbReference type="EMBL" id="KI393888">
    <property type="protein sequence ID" value="ERN06570.1"/>
    <property type="molecule type" value="Genomic_DNA"/>
</dbReference>
<evidence type="ECO:0000313" key="6">
    <source>
        <dbReference type="EMBL" id="ERN06570.1"/>
    </source>
</evidence>
<gene>
    <name evidence="6" type="ORF">AMTR_s00058p00135170</name>
</gene>
<feature type="transmembrane region" description="Helical" evidence="5">
    <location>
        <begin position="405"/>
        <end position="421"/>
    </location>
</feature>
<dbReference type="PANTHER" id="PTHR13285">
    <property type="entry name" value="ACYLTRANSFERASE"/>
    <property type="match status" value="1"/>
</dbReference>
<dbReference type="OrthoDB" id="420606at2759"/>
<keyword evidence="3 5" id="KW-1133">Transmembrane helix</keyword>
<evidence type="ECO:0000256" key="5">
    <source>
        <dbReference type="SAM" id="Phobius"/>
    </source>
</evidence>
<accession>W1PHH7</accession>
<feature type="transmembrane region" description="Helical" evidence="5">
    <location>
        <begin position="427"/>
        <end position="446"/>
    </location>
</feature>
<feature type="transmembrane region" description="Helical" evidence="5">
    <location>
        <begin position="248"/>
        <end position="267"/>
    </location>
</feature>
<keyword evidence="4 5" id="KW-0472">Membrane</keyword>
<evidence type="ECO:0000256" key="3">
    <source>
        <dbReference type="ARBA" id="ARBA00022989"/>
    </source>
</evidence>
<dbReference type="Gramene" id="ERN06570">
    <property type="protein sequence ID" value="ERN06570"/>
    <property type="gene ID" value="AMTR_s00058p00135170"/>
</dbReference>
<dbReference type="GO" id="GO:0019432">
    <property type="term" value="P:triglyceride biosynthetic process"/>
    <property type="evidence" value="ECO:0007669"/>
    <property type="project" value="UniProtKB-ARBA"/>
</dbReference>
<dbReference type="Pfam" id="PF03062">
    <property type="entry name" value="MBOAT"/>
    <property type="match status" value="1"/>
</dbReference>
<feature type="transmembrane region" description="Helical" evidence="5">
    <location>
        <begin position="502"/>
        <end position="521"/>
    </location>
</feature>
<feature type="transmembrane region" description="Helical" evidence="5">
    <location>
        <begin position="138"/>
        <end position="159"/>
    </location>
</feature>
<evidence type="ECO:0000256" key="2">
    <source>
        <dbReference type="ARBA" id="ARBA00022692"/>
    </source>
</evidence>
<dbReference type="GO" id="GO:0005783">
    <property type="term" value="C:endoplasmic reticulum"/>
    <property type="evidence" value="ECO:0000318"/>
    <property type="project" value="GO_Central"/>
</dbReference>
<keyword evidence="7" id="KW-1185">Reference proteome</keyword>
<proteinExistence type="predicted"/>
<evidence type="ECO:0000313" key="7">
    <source>
        <dbReference type="Proteomes" id="UP000017836"/>
    </source>
</evidence>
<evidence type="ECO:0000256" key="1">
    <source>
        <dbReference type="ARBA" id="ARBA00004141"/>
    </source>
</evidence>
<dbReference type="STRING" id="13333.W1PHH7"/>
<evidence type="ECO:0008006" key="8">
    <source>
        <dbReference type="Google" id="ProtNLM"/>
    </source>
</evidence>
<dbReference type="GO" id="GO:0016746">
    <property type="term" value="F:acyltransferase activity"/>
    <property type="evidence" value="ECO:0000318"/>
    <property type="project" value="GO_Central"/>
</dbReference>
<keyword evidence="2 5" id="KW-0812">Transmembrane</keyword>
<feature type="transmembrane region" description="Helical" evidence="5">
    <location>
        <begin position="330"/>
        <end position="350"/>
    </location>
</feature>
<feature type="transmembrane region" description="Helical" evidence="5">
    <location>
        <begin position="104"/>
        <end position="126"/>
    </location>
</feature>
<feature type="transmembrane region" description="Helical" evidence="5">
    <location>
        <begin position="189"/>
        <end position="208"/>
    </location>
</feature>
<feature type="transmembrane region" description="Helical" evidence="5">
    <location>
        <begin position="467"/>
        <end position="490"/>
    </location>
</feature>
<protein>
    <recommendedName>
        <fullName evidence="8">Membrane-bound O-acyltransferase C24H6.01c</fullName>
    </recommendedName>
</protein>
<comment type="subcellular location">
    <subcellularLocation>
        <location evidence="1">Membrane</location>
        <topology evidence="1">Multi-pass membrane protein</topology>
    </subcellularLocation>
</comment>
<dbReference type="eggNOG" id="KOG3860">
    <property type="taxonomic scope" value="Eukaryota"/>
</dbReference>
<dbReference type="HOGENOM" id="CLU_021430_2_1_1"/>
<feature type="transmembrane region" description="Helical" evidence="5">
    <location>
        <begin position="288"/>
        <end position="310"/>
    </location>
</feature>
<dbReference type="KEGG" id="atr:18434769"/>
<feature type="transmembrane region" description="Helical" evidence="5">
    <location>
        <begin position="12"/>
        <end position="32"/>
    </location>
</feature>
<feature type="transmembrane region" description="Helical" evidence="5">
    <location>
        <begin position="74"/>
        <end position="92"/>
    </location>
</feature>
<dbReference type="OMA" id="GWHRSYN"/>
<dbReference type="InterPro" id="IPR051085">
    <property type="entry name" value="MB_O-acyltransferase"/>
</dbReference>
<dbReference type="PANTHER" id="PTHR13285:SF18">
    <property type="entry name" value="PROTEIN-CYSTEINE N-PALMITOYLTRANSFERASE RASP"/>
    <property type="match status" value="1"/>
</dbReference>
<dbReference type="GO" id="GO:0016020">
    <property type="term" value="C:membrane"/>
    <property type="evidence" value="ECO:0007669"/>
    <property type="project" value="UniProtKB-SubCell"/>
</dbReference>
<dbReference type="AlphaFoldDB" id="W1PHH7"/>
<dbReference type="Proteomes" id="UP000017836">
    <property type="component" value="Unassembled WGS sequence"/>
</dbReference>
<sequence length="544" mass="63600">MEINCRHFKYLELVLLTFYAVAFYVILIRRSLHLSHEYLVWHGSATPRNFVQGWLWGRPNDLTDSQWRNFRGNLPILTVVMGVFTFVANTLRSSFQLKGRGMSIVWLIISLSYLAYLHGACILFILSIASGNFILVKIFAYSKLFPCILWIYNLSFLICNRIYEGYSFSSIGQNWAILDSYRGTFRWHICYNLVVLRMISFGCDYHWVYRASRIDHKKHTQNCSTCSLGKACYHLLQEKSVPMERFSFVTYLCYLIYAPLYIAGPIASFNAFSSQLDLPQKTHSVKNIICYGVRWVLNLLLMELMTHLFYYNALATSGFWRHSSAFETFVIGYGVLNFMWLKFLLIWRYFRFWALMGGVEAPENMPRCINNCYSLEDFWKGWHSSFNKWLVRYIYIPLGGARRKLLIVWVVFTFVAIWHDLEWKLLSWAWLTCFLWVPEILVKLAMTNIQAKGMFRQLILRELSAMIGAFTITGLMITNLVGYVIGPAGLDWLKSRMLKPDGLPVLGSIYFTFYVGTKIMFHIREAKRKSPNGLIGSERKRNVM</sequence>
<dbReference type="InterPro" id="IPR004299">
    <property type="entry name" value="MBOAT_fam"/>
</dbReference>